<feature type="domain" description="UspA" evidence="2">
    <location>
        <begin position="158"/>
        <end position="298"/>
    </location>
</feature>
<dbReference type="Gene3D" id="3.40.50.620">
    <property type="entry name" value="HUPs"/>
    <property type="match status" value="2"/>
</dbReference>
<reference evidence="3 4" key="1">
    <citation type="submission" date="2022-10" db="EMBL/GenBank/DDBJ databases">
        <authorList>
            <person name="Xie J."/>
            <person name="Shen N."/>
        </authorList>
    </citation>
    <scope>NUCLEOTIDE SEQUENCE [LARGE SCALE GENOMIC DNA]</scope>
    <source>
        <strain evidence="3 4">YIM65594</strain>
    </source>
</reference>
<dbReference type="PANTHER" id="PTHR46268">
    <property type="entry name" value="STRESS RESPONSE PROTEIN NHAX"/>
    <property type="match status" value="1"/>
</dbReference>
<comment type="caution">
    <text evidence="3">The sequence shown here is derived from an EMBL/GenBank/DDBJ whole genome shotgun (WGS) entry which is preliminary data.</text>
</comment>
<evidence type="ECO:0000313" key="4">
    <source>
        <dbReference type="Proteomes" id="UP001354931"/>
    </source>
</evidence>
<evidence type="ECO:0000256" key="1">
    <source>
        <dbReference type="ARBA" id="ARBA00008791"/>
    </source>
</evidence>
<dbReference type="Proteomes" id="UP001354931">
    <property type="component" value="Unassembled WGS sequence"/>
</dbReference>
<dbReference type="PANTHER" id="PTHR46268:SF6">
    <property type="entry name" value="UNIVERSAL STRESS PROTEIN UP12"/>
    <property type="match status" value="1"/>
</dbReference>
<dbReference type="EMBL" id="JAOZYC010000160">
    <property type="protein sequence ID" value="MEB8342199.1"/>
    <property type="molecule type" value="Genomic_DNA"/>
</dbReference>
<gene>
    <name evidence="3" type="ORF">OKJ99_32370</name>
</gene>
<accession>A0ABU6FEC8</accession>
<evidence type="ECO:0000259" key="2">
    <source>
        <dbReference type="Pfam" id="PF00582"/>
    </source>
</evidence>
<name>A0ABU6FEC8_9ACTN</name>
<evidence type="ECO:0000313" key="3">
    <source>
        <dbReference type="EMBL" id="MEB8342199.1"/>
    </source>
</evidence>
<keyword evidence="4" id="KW-1185">Reference proteome</keyword>
<dbReference type="Pfam" id="PF00582">
    <property type="entry name" value="Usp"/>
    <property type="match status" value="2"/>
</dbReference>
<dbReference type="RefSeq" id="WP_326021564.1">
    <property type="nucleotide sequence ID" value="NZ_JAOZYC010000160.1"/>
</dbReference>
<proteinExistence type="inferred from homology"/>
<dbReference type="InterPro" id="IPR006016">
    <property type="entry name" value="UspA"/>
</dbReference>
<feature type="domain" description="UspA" evidence="2">
    <location>
        <begin position="9"/>
        <end position="141"/>
    </location>
</feature>
<dbReference type="PRINTS" id="PR01438">
    <property type="entry name" value="UNVRSLSTRESS"/>
</dbReference>
<dbReference type="CDD" id="cd00293">
    <property type="entry name" value="USP-like"/>
    <property type="match status" value="1"/>
</dbReference>
<dbReference type="SUPFAM" id="SSF52402">
    <property type="entry name" value="Adenine nucleotide alpha hydrolases-like"/>
    <property type="match status" value="2"/>
</dbReference>
<organism evidence="3 4">
    <name type="scientific">Streptomyces endophyticus</name>
    <dbReference type="NCBI Taxonomy" id="714166"/>
    <lineage>
        <taxon>Bacteria</taxon>
        <taxon>Bacillati</taxon>
        <taxon>Actinomycetota</taxon>
        <taxon>Actinomycetes</taxon>
        <taxon>Kitasatosporales</taxon>
        <taxon>Streptomycetaceae</taxon>
        <taxon>Streptomyces</taxon>
    </lineage>
</organism>
<protein>
    <submittedName>
        <fullName evidence="3">Universal stress protein</fullName>
    </submittedName>
</protein>
<sequence length="304" mass="32225">MPTPHHLPVLAAVDGSDDSLRALEWALAEADRRGAELRVVHVQQYAPFLQAEVLVADFDEGPENDTVLAELRKDLEAREGLPPLEFISRIGLPAVVLSEMSAEAQLLVVGSRGRGGFAGLVLGSNSVSAARDAACPVVVVPRPGREVHGDAAVPQGPRVAVGLKADAPDHATLAFAFAHAARTGARLQVVVAYPWPVLAWTAYGDFTPTAVDQEATERDTLRVADETLAELRDSHPKVEVEILVVPGDAAGHLVENSRDAELVVVGRHRRRLTRPAPMLGSVTHAALLHAASPVAVVPPEPDAD</sequence>
<dbReference type="InterPro" id="IPR014729">
    <property type="entry name" value="Rossmann-like_a/b/a_fold"/>
</dbReference>
<comment type="similarity">
    <text evidence="1">Belongs to the universal stress protein A family.</text>
</comment>
<dbReference type="InterPro" id="IPR006015">
    <property type="entry name" value="Universal_stress_UspA"/>
</dbReference>